<dbReference type="InterPro" id="IPR001638">
    <property type="entry name" value="Solute-binding_3/MltF_N"/>
</dbReference>
<dbReference type="SUPFAM" id="SSF53850">
    <property type="entry name" value="Periplasmic binding protein-like II"/>
    <property type="match status" value="1"/>
</dbReference>
<dbReference type="OrthoDB" id="245568at2"/>
<comment type="similarity">
    <text evidence="1">Belongs to the bacterial solute-binding protein 3 family.</text>
</comment>
<feature type="domain" description="Solute-binding protein family 3/N-terminal" evidence="3">
    <location>
        <begin position="28"/>
        <end position="257"/>
    </location>
</feature>
<keyword evidence="2" id="KW-0732">Signal</keyword>
<dbReference type="AlphaFoldDB" id="A0A4R1F425"/>
<reference evidence="4 5" key="1">
    <citation type="submission" date="2019-03" db="EMBL/GenBank/DDBJ databases">
        <title>Genomic Encyclopedia of Type Strains, Phase IV (KMG-IV): sequencing the most valuable type-strain genomes for metagenomic binning, comparative biology and taxonomic classification.</title>
        <authorList>
            <person name="Goeker M."/>
        </authorList>
    </citation>
    <scope>NUCLEOTIDE SEQUENCE [LARGE SCALE GENOMIC DNA]</scope>
    <source>
        <strain evidence="4 5">DSM 24830</strain>
    </source>
</reference>
<evidence type="ECO:0000256" key="2">
    <source>
        <dbReference type="ARBA" id="ARBA00022729"/>
    </source>
</evidence>
<dbReference type="PANTHER" id="PTHR35936:SF25">
    <property type="entry name" value="ABC TRANSPORTER SUBSTRATE-BINDING PROTEIN"/>
    <property type="match status" value="1"/>
</dbReference>
<keyword evidence="5" id="KW-1185">Reference proteome</keyword>
<evidence type="ECO:0000259" key="3">
    <source>
        <dbReference type="SMART" id="SM00062"/>
    </source>
</evidence>
<dbReference type="SMART" id="SM00062">
    <property type="entry name" value="PBPb"/>
    <property type="match status" value="1"/>
</dbReference>
<dbReference type="Proteomes" id="UP000294887">
    <property type="component" value="Unassembled WGS sequence"/>
</dbReference>
<dbReference type="PANTHER" id="PTHR35936">
    <property type="entry name" value="MEMBRANE-BOUND LYTIC MUREIN TRANSGLYCOSYLASE F"/>
    <property type="match status" value="1"/>
</dbReference>
<evidence type="ECO:0000313" key="4">
    <source>
        <dbReference type="EMBL" id="TCJ85171.1"/>
    </source>
</evidence>
<dbReference type="Pfam" id="PF00497">
    <property type="entry name" value="SBP_bac_3"/>
    <property type="match status" value="1"/>
</dbReference>
<name>A0A4R1F425_9GAMM</name>
<gene>
    <name evidence="4" type="ORF">EV695_3137</name>
</gene>
<accession>A0A4R1F425</accession>
<organism evidence="4 5">
    <name type="scientific">Cocleimonas flava</name>
    <dbReference type="NCBI Taxonomy" id="634765"/>
    <lineage>
        <taxon>Bacteria</taxon>
        <taxon>Pseudomonadati</taxon>
        <taxon>Pseudomonadota</taxon>
        <taxon>Gammaproteobacteria</taxon>
        <taxon>Thiotrichales</taxon>
        <taxon>Thiotrichaceae</taxon>
        <taxon>Cocleimonas</taxon>
    </lineage>
</organism>
<evidence type="ECO:0000313" key="5">
    <source>
        <dbReference type="Proteomes" id="UP000294887"/>
    </source>
</evidence>
<protein>
    <submittedName>
        <fullName evidence="4">Amino acid ABC transporter substrate-binding protein (PAAT family)</fullName>
    </submittedName>
</protein>
<dbReference type="EMBL" id="SMFQ01000004">
    <property type="protein sequence ID" value="TCJ85171.1"/>
    <property type="molecule type" value="Genomic_DNA"/>
</dbReference>
<dbReference type="Gene3D" id="3.40.190.10">
    <property type="entry name" value="Periplasmic binding protein-like II"/>
    <property type="match status" value="2"/>
</dbReference>
<proteinExistence type="inferred from homology"/>
<evidence type="ECO:0000256" key="1">
    <source>
        <dbReference type="ARBA" id="ARBA00010333"/>
    </source>
</evidence>
<comment type="caution">
    <text evidence="4">The sequence shown here is derived from an EMBL/GenBank/DDBJ whole genome shotgun (WGS) entry which is preliminary data.</text>
</comment>
<sequence length="266" mass="30517">MKNIIFAIFAVVVALFSGINVFAAEKQFVIVGDSYPPYSYIENNEFKGTDVDIIKAVFERLKIKPLFKFRPWARAIAEVKSGRSDAIYSLFRTKEREAYLTYPVMPLSYEKNILVVNDDSDKTAKSLEDIKGWRIGVVTENSYGKSFDEYKDVYRVESISNELLVLQLDAKKRFDAIIINELLFDTIVNRFVAKGDIKNPAFRKLEYVPNNAPLYMGFSKKSLSEHKDIVERFSDALFALNNEGVVDKIMNQYSNQTTMKETTVTE</sequence>
<dbReference type="RefSeq" id="WP_131906875.1">
    <property type="nucleotide sequence ID" value="NZ_BAAAFU010000001.1"/>
</dbReference>